<accession>A0A9D1JMV0</accession>
<name>A0A9D1JMV0_9BACT</name>
<dbReference type="AlphaFoldDB" id="A0A9D1JMV0"/>
<reference evidence="1" key="1">
    <citation type="submission" date="2020-10" db="EMBL/GenBank/DDBJ databases">
        <authorList>
            <person name="Gilroy R."/>
        </authorList>
    </citation>
    <scope>NUCLEOTIDE SEQUENCE</scope>
    <source>
        <strain evidence="1">6276</strain>
    </source>
</reference>
<organism evidence="1 2">
    <name type="scientific">Candidatus Scatousia excrementigallinarum</name>
    <dbReference type="NCBI Taxonomy" id="2840935"/>
    <lineage>
        <taxon>Bacteria</taxon>
        <taxon>Candidatus Scatousia</taxon>
    </lineage>
</organism>
<proteinExistence type="predicted"/>
<dbReference type="Proteomes" id="UP000823928">
    <property type="component" value="Unassembled WGS sequence"/>
</dbReference>
<sequence length="216" mass="23085">MSVSKALLEVCVPSGIFCYRNIKKVEDGEPQRGTVAFAQGAKIVQACANYNETTAKTANSLSSIFNEYAKKYKPVDYAGKAVKWATKNVNPLICASSVIKTAASDDKVGTGITEAGALAGMFAGEGMMKVYMDKVINGDNVLKLANKTKKFTWMKPLTEFLAKSGKSSKVAAVVKGILFVCGSMGSYSIGHSLAEKYSDRVKASLGIEPKKIDQKA</sequence>
<comment type="caution">
    <text evidence="1">The sequence shown here is derived from an EMBL/GenBank/DDBJ whole genome shotgun (WGS) entry which is preliminary data.</text>
</comment>
<gene>
    <name evidence="1" type="ORF">IAC10_02765</name>
</gene>
<reference evidence="1" key="2">
    <citation type="journal article" date="2021" name="PeerJ">
        <title>Extensive microbial diversity within the chicken gut microbiome revealed by metagenomics and culture.</title>
        <authorList>
            <person name="Gilroy R."/>
            <person name="Ravi A."/>
            <person name="Getino M."/>
            <person name="Pursley I."/>
            <person name="Horton D.L."/>
            <person name="Alikhan N.F."/>
            <person name="Baker D."/>
            <person name="Gharbi K."/>
            <person name="Hall N."/>
            <person name="Watson M."/>
            <person name="Adriaenssens E.M."/>
            <person name="Foster-Nyarko E."/>
            <person name="Jarju S."/>
            <person name="Secka A."/>
            <person name="Antonio M."/>
            <person name="Oren A."/>
            <person name="Chaudhuri R.R."/>
            <person name="La Ragione R."/>
            <person name="Hildebrand F."/>
            <person name="Pallen M.J."/>
        </authorList>
    </citation>
    <scope>NUCLEOTIDE SEQUENCE</scope>
    <source>
        <strain evidence="1">6276</strain>
    </source>
</reference>
<evidence type="ECO:0000313" key="2">
    <source>
        <dbReference type="Proteomes" id="UP000823928"/>
    </source>
</evidence>
<evidence type="ECO:0000313" key="1">
    <source>
        <dbReference type="EMBL" id="HIS35540.1"/>
    </source>
</evidence>
<dbReference type="EMBL" id="DVIU01000056">
    <property type="protein sequence ID" value="HIS35540.1"/>
    <property type="molecule type" value="Genomic_DNA"/>
</dbReference>
<protein>
    <submittedName>
        <fullName evidence="1">Uncharacterized protein</fullName>
    </submittedName>
</protein>